<sequence>MVEPYLKNLPLIPAHLHLSLVSGSPAGLFIRPVDVRMKLMTHNFLCSKFLKGVERGYPLLITASKIEQQETAFNEVFMKRMIPKINYPALLQAAQGIGQANDLPLEIPSNWEQDEPLLKKLHHLLVGVEIVEGEMKCPETGRVFPIHEGIPNMLVNADEVD</sequence>
<dbReference type="Proteomes" id="UP001608902">
    <property type="component" value="Unassembled WGS sequence"/>
</dbReference>
<keyword evidence="5" id="KW-1185">Reference proteome</keyword>
<name>A0ABD6EKA9_9BILA</name>
<dbReference type="Gene3D" id="2.20.25.10">
    <property type="match status" value="1"/>
</dbReference>
<dbReference type="InterPro" id="IPR005651">
    <property type="entry name" value="Trm112-like"/>
</dbReference>
<dbReference type="PANTHER" id="PTHR12773:SF0">
    <property type="entry name" value="MULTIFUNCTIONAL METHYLTRANSFERASE SUBUNIT TRM112-LIKE PROTEIN"/>
    <property type="match status" value="1"/>
</dbReference>
<dbReference type="AlphaFoldDB" id="A0ABD6EKA9"/>
<evidence type="ECO:0000256" key="3">
    <source>
        <dbReference type="ARBA" id="ARBA00030516"/>
    </source>
</evidence>
<evidence type="ECO:0000256" key="2">
    <source>
        <dbReference type="ARBA" id="ARBA00019989"/>
    </source>
</evidence>
<reference evidence="4 5" key="1">
    <citation type="submission" date="2024-08" db="EMBL/GenBank/DDBJ databases">
        <title>Gnathostoma spinigerum genome.</title>
        <authorList>
            <person name="Gonzalez-Bertolin B."/>
            <person name="Monzon S."/>
            <person name="Zaballos A."/>
            <person name="Jimenez P."/>
            <person name="Dekumyoy P."/>
            <person name="Varona S."/>
            <person name="Cuesta I."/>
            <person name="Sumanam S."/>
            <person name="Adisakwattana P."/>
            <person name="Gasser R.B."/>
            <person name="Hernandez-Gonzalez A."/>
            <person name="Young N.D."/>
            <person name="Perteguer M.J."/>
        </authorList>
    </citation>
    <scope>NUCLEOTIDE SEQUENCE [LARGE SCALE GENOMIC DNA]</scope>
    <source>
        <strain evidence="4">AL3</strain>
        <tissue evidence="4">Liver</tissue>
    </source>
</reference>
<dbReference type="Pfam" id="PF03966">
    <property type="entry name" value="Trm112p"/>
    <property type="match status" value="1"/>
</dbReference>
<dbReference type="EMBL" id="JBGFUD010005385">
    <property type="protein sequence ID" value="MFH4980313.1"/>
    <property type="molecule type" value="Genomic_DNA"/>
</dbReference>
<dbReference type="PANTHER" id="PTHR12773">
    <property type="entry name" value="UPF0315 PROTEIN-RELATED"/>
    <property type="match status" value="1"/>
</dbReference>
<proteinExistence type="inferred from homology"/>
<gene>
    <name evidence="4" type="ORF">AB6A40_007022</name>
</gene>
<comment type="caution">
    <text evidence="4">The sequence shown here is derived from an EMBL/GenBank/DDBJ whole genome shotgun (WGS) entry which is preliminary data.</text>
</comment>
<evidence type="ECO:0000256" key="1">
    <source>
        <dbReference type="ARBA" id="ARBA00007980"/>
    </source>
</evidence>
<dbReference type="CDD" id="cd21089">
    <property type="entry name" value="Trm112-like"/>
    <property type="match status" value="1"/>
</dbReference>
<comment type="similarity">
    <text evidence="1">Belongs to the TRM112 family.</text>
</comment>
<protein>
    <recommendedName>
        <fullName evidence="2">Multifunctional methyltransferase subunit TRM112-like protein</fullName>
    </recommendedName>
    <alternativeName>
        <fullName evidence="3">tRNA methyltransferase 112 homolog</fullName>
    </alternativeName>
</protein>
<evidence type="ECO:0000313" key="4">
    <source>
        <dbReference type="EMBL" id="MFH4980313.1"/>
    </source>
</evidence>
<evidence type="ECO:0000313" key="5">
    <source>
        <dbReference type="Proteomes" id="UP001608902"/>
    </source>
</evidence>
<dbReference type="InterPro" id="IPR039127">
    <property type="entry name" value="Trm112"/>
</dbReference>
<dbReference type="SUPFAM" id="SSF158997">
    <property type="entry name" value="Trm112p-like"/>
    <property type="match status" value="1"/>
</dbReference>
<organism evidence="4 5">
    <name type="scientific">Gnathostoma spinigerum</name>
    <dbReference type="NCBI Taxonomy" id="75299"/>
    <lineage>
        <taxon>Eukaryota</taxon>
        <taxon>Metazoa</taxon>
        <taxon>Ecdysozoa</taxon>
        <taxon>Nematoda</taxon>
        <taxon>Chromadorea</taxon>
        <taxon>Rhabditida</taxon>
        <taxon>Spirurina</taxon>
        <taxon>Gnathostomatomorpha</taxon>
        <taxon>Gnathostomatoidea</taxon>
        <taxon>Gnathostomatidae</taxon>
        <taxon>Gnathostoma</taxon>
    </lineage>
</organism>
<accession>A0ABD6EKA9</accession>